<reference evidence="9 12" key="2">
    <citation type="journal article" date="2014" name="BMC Genomics">
        <title>An improved genome release (version Mt4.0) for the model legume Medicago truncatula.</title>
        <authorList>
            <person name="Tang H."/>
            <person name="Krishnakumar V."/>
            <person name="Bidwell S."/>
            <person name="Rosen B."/>
            <person name="Chan A."/>
            <person name="Zhou S."/>
            <person name="Gentzbittel L."/>
            <person name="Childs K.L."/>
            <person name="Yandell M."/>
            <person name="Gundlach H."/>
            <person name="Mayer K.F."/>
            <person name="Schwartz D.C."/>
            <person name="Town C.D."/>
        </authorList>
    </citation>
    <scope>GENOME REANNOTATION</scope>
    <source>
        <strain evidence="9">A17</strain>
        <strain evidence="11 12">cv. Jemalong A17</strain>
    </source>
</reference>
<dbReference type="GO" id="GO:0005179">
    <property type="term" value="F:hormone activity"/>
    <property type="evidence" value="ECO:0007669"/>
    <property type="project" value="UniProtKB-KW"/>
</dbReference>
<reference evidence="9 12" key="1">
    <citation type="journal article" date="2011" name="Nature">
        <title>The Medicago genome provides insight into the evolution of rhizobial symbioses.</title>
        <authorList>
            <person name="Young N.D."/>
            <person name="Debelle F."/>
            <person name="Oldroyd G.E."/>
            <person name="Geurts R."/>
            <person name="Cannon S.B."/>
            <person name="Udvardi M.K."/>
            <person name="Benedito V.A."/>
            <person name="Mayer K.F."/>
            <person name="Gouzy J."/>
            <person name="Schoof H."/>
            <person name="Van de Peer Y."/>
            <person name="Proost S."/>
            <person name="Cook D.R."/>
            <person name="Meyers B.C."/>
            <person name="Spannagl M."/>
            <person name="Cheung F."/>
            <person name="De Mita S."/>
            <person name="Krishnakumar V."/>
            <person name="Gundlach H."/>
            <person name="Zhou S."/>
            <person name="Mudge J."/>
            <person name="Bharti A.K."/>
            <person name="Murray J.D."/>
            <person name="Naoumkina M.A."/>
            <person name="Rosen B."/>
            <person name="Silverstein K.A."/>
            <person name="Tang H."/>
            <person name="Rombauts S."/>
            <person name="Zhao P.X."/>
            <person name="Zhou P."/>
            <person name="Barbe V."/>
            <person name="Bardou P."/>
            <person name="Bechner M."/>
            <person name="Bellec A."/>
            <person name="Berger A."/>
            <person name="Berges H."/>
            <person name="Bidwell S."/>
            <person name="Bisseling T."/>
            <person name="Choisne N."/>
            <person name="Couloux A."/>
            <person name="Denny R."/>
            <person name="Deshpande S."/>
            <person name="Dai X."/>
            <person name="Doyle J.J."/>
            <person name="Dudez A.M."/>
            <person name="Farmer A.D."/>
            <person name="Fouteau S."/>
            <person name="Franken C."/>
            <person name="Gibelin C."/>
            <person name="Gish J."/>
            <person name="Goldstein S."/>
            <person name="Gonzalez A.J."/>
            <person name="Green P.J."/>
            <person name="Hallab A."/>
            <person name="Hartog M."/>
            <person name="Hua A."/>
            <person name="Humphray S.J."/>
            <person name="Jeong D.H."/>
            <person name="Jing Y."/>
            <person name="Jocker A."/>
            <person name="Kenton S.M."/>
            <person name="Kim D.J."/>
            <person name="Klee K."/>
            <person name="Lai H."/>
            <person name="Lang C."/>
            <person name="Lin S."/>
            <person name="Macmil S.L."/>
            <person name="Magdelenat G."/>
            <person name="Matthews L."/>
            <person name="McCorrison J."/>
            <person name="Monaghan E.L."/>
            <person name="Mun J.H."/>
            <person name="Najar F.Z."/>
            <person name="Nicholson C."/>
            <person name="Noirot C."/>
            <person name="O'Bleness M."/>
            <person name="Paule C.R."/>
            <person name="Poulain J."/>
            <person name="Prion F."/>
            <person name="Qin B."/>
            <person name="Qu C."/>
            <person name="Retzel E.F."/>
            <person name="Riddle C."/>
            <person name="Sallet E."/>
            <person name="Samain S."/>
            <person name="Samson N."/>
            <person name="Sanders I."/>
            <person name="Saurat O."/>
            <person name="Scarpelli C."/>
            <person name="Schiex T."/>
            <person name="Segurens B."/>
            <person name="Severin A.J."/>
            <person name="Sherrier D.J."/>
            <person name="Shi R."/>
            <person name="Sims S."/>
            <person name="Singer S.R."/>
            <person name="Sinharoy S."/>
            <person name="Sterck L."/>
            <person name="Viollet A."/>
            <person name="Wang B.B."/>
            <person name="Wang K."/>
            <person name="Wang M."/>
            <person name="Wang X."/>
            <person name="Warfsmann J."/>
            <person name="Weissenbach J."/>
            <person name="White D.D."/>
            <person name="White J.D."/>
            <person name="Wiley G.B."/>
            <person name="Wincker P."/>
            <person name="Xing Y."/>
            <person name="Yang L."/>
            <person name="Yao Z."/>
            <person name="Ying F."/>
            <person name="Zhai J."/>
            <person name="Zhou L."/>
            <person name="Zuber A."/>
            <person name="Denarie J."/>
            <person name="Dixon R.A."/>
            <person name="May G.D."/>
            <person name="Schwartz D.C."/>
            <person name="Rogers J."/>
            <person name="Quetier F."/>
            <person name="Town C.D."/>
            <person name="Roe B.A."/>
        </authorList>
    </citation>
    <scope>NUCLEOTIDE SEQUENCE [LARGE SCALE GENOMIC DNA]</scope>
    <source>
        <strain evidence="9">A17</strain>
        <strain evidence="11 12">cv. Jemalong A17</strain>
    </source>
</reference>
<dbReference type="Proteomes" id="UP000002051">
    <property type="component" value="Chromosome 2"/>
</dbReference>
<evidence type="ECO:0000256" key="1">
    <source>
        <dbReference type="ARBA" id="ARBA00004613"/>
    </source>
</evidence>
<dbReference type="HOGENOM" id="CLU_184731_1_0_1"/>
<keyword evidence="12" id="KW-1185">Reference proteome</keyword>
<evidence type="ECO:0000256" key="7">
    <source>
        <dbReference type="ARBA" id="ARBA00037228"/>
    </source>
</evidence>
<keyword evidence="5 8" id="KW-0732">Signal</keyword>
<dbReference type="EMBL" id="PSQE01000002">
    <property type="protein sequence ID" value="RHN75777.1"/>
    <property type="molecule type" value="Genomic_DNA"/>
</dbReference>
<comment type="similarity">
    <text evidence="2">Belongs to the plant rapid alkalinization factor (RALF) family.</text>
</comment>
<keyword evidence="4" id="KW-0372">Hormone</keyword>
<dbReference type="Pfam" id="PF05498">
    <property type="entry name" value="RALF"/>
    <property type="match status" value="1"/>
</dbReference>
<evidence type="ECO:0000256" key="6">
    <source>
        <dbReference type="ARBA" id="ARBA00023157"/>
    </source>
</evidence>
<comment type="function">
    <text evidence="7">Cell signaling peptide that may regulate plant stress, growth, and development. Mediates a rapid alkalinization of extracellular space by mediating a transient increase in the cytoplasmic Ca(2+) concentration leading to a calcium-dependent signaling events through a cell surface receptor and a concomitant activation of some intracellular mitogen-activated protein kinases.</text>
</comment>
<reference evidence="11" key="3">
    <citation type="submission" date="2015-04" db="UniProtKB">
        <authorList>
            <consortium name="EnsemblPlants"/>
        </authorList>
    </citation>
    <scope>IDENTIFICATION</scope>
    <source>
        <strain evidence="11">cv. Jemalong A17</strain>
    </source>
</reference>
<evidence type="ECO:0000256" key="2">
    <source>
        <dbReference type="ARBA" id="ARBA00009178"/>
    </source>
</evidence>
<organism evidence="9 12">
    <name type="scientific">Medicago truncatula</name>
    <name type="common">Barrel medic</name>
    <name type="synonym">Medicago tribuloides</name>
    <dbReference type="NCBI Taxonomy" id="3880"/>
    <lineage>
        <taxon>Eukaryota</taxon>
        <taxon>Viridiplantae</taxon>
        <taxon>Streptophyta</taxon>
        <taxon>Embryophyta</taxon>
        <taxon>Tracheophyta</taxon>
        <taxon>Spermatophyta</taxon>
        <taxon>Magnoliopsida</taxon>
        <taxon>eudicotyledons</taxon>
        <taxon>Gunneridae</taxon>
        <taxon>Pentapetalae</taxon>
        <taxon>rosids</taxon>
        <taxon>fabids</taxon>
        <taxon>Fabales</taxon>
        <taxon>Fabaceae</taxon>
        <taxon>Papilionoideae</taxon>
        <taxon>50 kb inversion clade</taxon>
        <taxon>NPAAA clade</taxon>
        <taxon>Hologalegina</taxon>
        <taxon>IRL clade</taxon>
        <taxon>Trifolieae</taxon>
        <taxon>Medicago</taxon>
    </lineage>
</organism>
<proteinExistence type="inferred from homology"/>
<evidence type="ECO:0000313" key="11">
    <source>
        <dbReference type="EnsemblPlants" id="KEH39193"/>
    </source>
</evidence>
<dbReference type="AlphaFoldDB" id="A0A072VCK5"/>
<comment type="subcellular location">
    <subcellularLocation>
        <location evidence="1">Secreted</location>
    </subcellularLocation>
</comment>
<evidence type="ECO:0000313" key="10">
    <source>
        <dbReference type="EMBL" id="RHN75777.1"/>
    </source>
</evidence>
<dbReference type="GO" id="GO:0040008">
    <property type="term" value="P:regulation of growth"/>
    <property type="evidence" value="ECO:0007669"/>
    <property type="project" value="UniProtKB-ARBA"/>
</dbReference>
<protein>
    <submittedName>
        <fullName evidence="10">Putative rapid ALkalinization Factor</fullName>
    </submittedName>
    <submittedName>
        <fullName evidence="9">RALF</fullName>
    </submittedName>
</protein>
<keyword evidence="6" id="KW-1015">Disulfide bond</keyword>
<dbReference type="GO" id="GO:0005576">
    <property type="term" value="C:extracellular region"/>
    <property type="evidence" value="ECO:0007669"/>
    <property type="project" value="UniProtKB-SubCell"/>
</dbReference>
<gene>
    <name evidence="9" type="ordered locus">MTR_2g090725</name>
    <name evidence="10" type="ORF">MtrunA17_Chr2g0324941</name>
</gene>
<feature type="chain" id="PRO_5014500487" evidence="8">
    <location>
        <begin position="28"/>
        <end position="76"/>
    </location>
</feature>
<keyword evidence="3" id="KW-0964">Secreted</keyword>
<evidence type="ECO:0000256" key="5">
    <source>
        <dbReference type="ARBA" id="ARBA00022729"/>
    </source>
</evidence>
<reference evidence="13" key="4">
    <citation type="journal article" date="2018" name="Nat. Plants">
        <title>Whole-genome landscape of Medicago truncatula symbiotic genes.</title>
        <authorList>
            <person name="Pecrix Y."/>
            <person name="Staton S.E."/>
            <person name="Sallet E."/>
            <person name="Lelandais-Briere C."/>
            <person name="Moreau S."/>
            <person name="Carrere S."/>
            <person name="Blein T."/>
            <person name="Jardinaud M.F."/>
            <person name="Latrasse D."/>
            <person name="Zouine M."/>
            <person name="Zahm M."/>
            <person name="Kreplak J."/>
            <person name="Mayjonade B."/>
            <person name="Satge C."/>
            <person name="Perez M."/>
            <person name="Cauet S."/>
            <person name="Marande W."/>
            <person name="Chantry-Darmon C."/>
            <person name="Lopez-Roques C."/>
            <person name="Bouchez O."/>
            <person name="Berard A."/>
            <person name="Debelle F."/>
            <person name="Munos S."/>
            <person name="Bendahmane A."/>
            <person name="Berges H."/>
            <person name="Niebel A."/>
            <person name="Buitink J."/>
            <person name="Frugier F."/>
            <person name="Benhamed M."/>
            <person name="Crespi M."/>
            <person name="Gouzy J."/>
            <person name="Gamas P."/>
        </authorList>
    </citation>
    <scope>NUCLEOTIDE SEQUENCE [LARGE SCALE GENOMIC DNA]</scope>
    <source>
        <strain evidence="13">cv. Jemalong A17</strain>
    </source>
</reference>
<dbReference type="EMBL" id="CM001218">
    <property type="protein sequence ID" value="KEH39193.1"/>
    <property type="molecule type" value="Genomic_DNA"/>
</dbReference>
<dbReference type="EnsemblPlants" id="KEH39193">
    <property type="protein sequence ID" value="KEH39193"/>
    <property type="gene ID" value="MTR_2g090725"/>
</dbReference>
<name>A0A072VCK5_MEDTR</name>
<dbReference type="Proteomes" id="UP000265566">
    <property type="component" value="Chromosome 2"/>
</dbReference>
<dbReference type="PANTHER" id="PTHR34270">
    <property type="entry name" value="PROTEIN RALF-LIKE 15-RELATED"/>
    <property type="match status" value="1"/>
</dbReference>
<accession>A0A072VCK5</accession>
<evidence type="ECO:0000256" key="3">
    <source>
        <dbReference type="ARBA" id="ARBA00022525"/>
    </source>
</evidence>
<dbReference type="InterPro" id="IPR008801">
    <property type="entry name" value="RALF"/>
</dbReference>
<evidence type="ECO:0000313" key="12">
    <source>
        <dbReference type="Proteomes" id="UP000002051"/>
    </source>
</evidence>
<evidence type="ECO:0000313" key="9">
    <source>
        <dbReference type="EMBL" id="KEH39193.1"/>
    </source>
</evidence>
<dbReference type="Gramene" id="rna12025">
    <property type="protein sequence ID" value="RHN75777.1"/>
    <property type="gene ID" value="gene12025"/>
</dbReference>
<evidence type="ECO:0000256" key="4">
    <source>
        <dbReference type="ARBA" id="ARBA00022702"/>
    </source>
</evidence>
<evidence type="ECO:0000313" key="13">
    <source>
        <dbReference type="Proteomes" id="UP000265566"/>
    </source>
</evidence>
<sequence length="76" mass="8154">MAMTKTTLVAFLSALLICTFVTQDVEAGNVISNPAMQRDTIPCSKKDPGSCNQKPTNTYQRGCETEEKCRGGPGAK</sequence>
<feature type="signal peptide" evidence="8">
    <location>
        <begin position="1"/>
        <end position="27"/>
    </location>
</feature>
<dbReference type="PANTHER" id="PTHR34270:SF14">
    <property type="entry name" value="RALF"/>
    <property type="match status" value="1"/>
</dbReference>
<reference evidence="10" key="5">
    <citation type="journal article" date="2018" name="Nat. Plants">
        <title>Whole-genome landscape of Medicago truncatula symbiotic genes.</title>
        <authorList>
            <person name="Pecrix Y."/>
            <person name="Gamas P."/>
            <person name="Carrere S."/>
        </authorList>
    </citation>
    <scope>NUCLEOTIDE SEQUENCE</scope>
    <source>
        <tissue evidence="10">Leaves</tissue>
    </source>
</reference>
<evidence type="ECO:0000256" key="8">
    <source>
        <dbReference type="SAM" id="SignalP"/>
    </source>
</evidence>